<accession>A0AAD9ID16</accession>
<protein>
    <submittedName>
        <fullName evidence="2">Uncharacterized protein</fullName>
    </submittedName>
</protein>
<proteinExistence type="predicted"/>
<evidence type="ECO:0000256" key="1">
    <source>
        <dbReference type="SAM" id="MobiDB-lite"/>
    </source>
</evidence>
<feature type="region of interest" description="Disordered" evidence="1">
    <location>
        <begin position="1"/>
        <end position="24"/>
    </location>
</feature>
<dbReference type="Proteomes" id="UP001255856">
    <property type="component" value="Unassembled WGS sequence"/>
</dbReference>
<dbReference type="AlphaFoldDB" id="A0AAD9ID16"/>
<dbReference type="Pfam" id="PF09072">
    <property type="entry name" value="TMA7"/>
    <property type="match status" value="1"/>
</dbReference>
<reference evidence="2" key="1">
    <citation type="submission" date="2021-01" db="EMBL/GenBank/DDBJ databases">
        <authorList>
            <person name="Eckstrom K.M.E."/>
        </authorList>
    </citation>
    <scope>NUCLEOTIDE SEQUENCE</scope>
    <source>
        <strain evidence="2">UVCC 0001</strain>
    </source>
</reference>
<sequence>MPGKEGGKAKPLKKPKSNKDYDEDDKEFLRKKKVQGERLWWAGSKAEEERPAEWQDCLSCRVTGTAVCLCLSGYLFANEYARPSVSPFQRRFTLVMAGGFAVLGAVRAVI</sequence>
<dbReference type="InterPro" id="IPR015157">
    <property type="entry name" value="TMA7"/>
</dbReference>
<organism evidence="2 3">
    <name type="scientific">Prototheca wickerhamii</name>
    <dbReference type="NCBI Taxonomy" id="3111"/>
    <lineage>
        <taxon>Eukaryota</taxon>
        <taxon>Viridiplantae</taxon>
        <taxon>Chlorophyta</taxon>
        <taxon>core chlorophytes</taxon>
        <taxon>Trebouxiophyceae</taxon>
        <taxon>Chlorellales</taxon>
        <taxon>Chlorellaceae</taxon>
        <taxon>Prototheca</taxon>
    </lineage>
</organism>
<comment type="caution">
    <text evidence="2">The sequence shown here is derived from an EMBL/GenBank/DDBJ whole genome shotgun (WGS) entry which is preliminary data.</text>
</comment>
<evidence type="ECO:0000313" key="2">
    <source>
        <dbReference type="EMBL" id="KAK2075621.1"/>
    </source>
</evidence>
<dbReference type="EMBL" id="JASFZW010000014">
    <property type="protein sequence ID" value="KAK2075621.1"/>
    <property type="molecule type" value="Genomic_DNA"/>
</dbReference>
<name>A0AAD9ID16_PROWI</name>
<evidence type="ECO:0000313" key="3">
    <source>
        <dbReference type="Proteomes" id="UP001255856"/>
    </source>
</evidence>
<keyword evidence="3" id="KW-1185">Reference proteome</keyword>
<gene>
    <name evidence="2" type="ORF">QBZ16_001729</name>
</gene>